<feature type="domain" description="IclR-ED" evidence="5">
    <location>
        <begin position="64"/>
        <end position="247"/>
    </location>
</feature>
<dbReference type="GO" id="GO:0003677">
    <property type="term" value="F:DNA binding"/>
    <property type="evidence" value="ECO:0007669"/>
    <property type="project" value="UniProtKB-KW"/>
</dbReference>
<dbReference type="CDD" id="cd00090">
    <property type="entry name" value="HTH_ARSR"/>
    <property type="match status" value="1"/>
</dbReference>
<dbReference type="FunFam" id="1.10.10.10:FF:000056">
    <property type="entry name" value="IclR family transcriptional regulator"/>
    <property type="match status" value="1"/>
</dbReference>
<evidence type="ECO:0000256" key="2">
    <source>
        <dbReference type="ARBA" id="ARBA00023125"/>
    </source>
</evidence>
<dbReference type="InterPro" id="IPR029016">
    <property type="entry name" value="GAF-like_dom_sf"/>
</dbReference>
<evidence type="ECO:0000313" key="6">
    <source>
        <dbReference type="EMBL" id="CUH44554.1"/>
    </source>
</evidence>
<evidence type="ECO:0000259" key="4">
    <source>
        <dbReference type="PROSITE" id="PS51077"/>
    </source>
</evidence>
<dbReference type="Pfam" id="PF09339">
    <property type="entry name" value="HTH_IclR"/>
    <property type="match status" value="1"/>
</dbReference>
<protein>
    <submittedName>
        <fullName evidence="6">Acetate operon repressor</fullName>
    </submittedName>
</protein>
<dbReference type="InterPro" id="IPR005471">
    <property type="entry name" value="Tscrpt_reg_IclR_N"/>
</dbReference>
<dbReference type="EMBL" id="CYPS01000049">
    <property type="protein sequence ID" value="CUH44554.1"/>
    <property type="molecule type" value="Genomic_DNA"/>
</dbReference>
<reference evidence="7" key="1">
    <citation type="submission" date="2015-09" db="EMBL/GenBank/DDBJ databases">
        <authorList>
            <person name="Rodrigo-Torres L."/>
            <person name="Arahal D.R."/>
        </authorList>
    </citation>
    <scope>NUCLEOTIDE SEQUENCE [LARGE SCALE GENOMIC DNA]</scope>
    <source>
        <strain evidence="7">CECT 4293</strain>
    </source>
</reference>
<proteinExistence type="predicted"/>
<dbReference type="PANTHER" id="PTHR30136:SF24">
    <property type="entry name" value="HTH-TYPE TRANSCRIPTIONAL REPRESSOR ALLR"/>
    <property type="match status" value="1"/>
</dbReference>
<dbReference type="SMART" id="SM00346">
    <property type="entry name" value="HTH_ICLR"/>
    <property type="match status" value="1"/>
</dbReference>
<dbReference type="Proteomes" id="UP000050786">
    <property type="component" value="Unassembled WGS sequence"/>
</dbReference>
<dbReference type="PROSITE" id="PS51077">
    <property type="entry name" value="HTH_ICLR"/>
    <property type="match status" value="1"/>
</dbReference>
<feature type="domain" description="HTH iclR-type" evidence="4">
    <location>
        <begin position="1"/>
        <end position="63"/>
    </location>
</feature>
<dbReference type="GO" id="GO:0045892">
    <property type="term" value="P:negative regulation of DNA-templated transcription"/>
    <property type="evidence" value="ECO:0007669"/>
    <property type="project" value="TreeGrafter"/>
</dbReference>
<evidence type="ECO:0000259" key="5">
    <source>
        <dbReference type="PROSITE" id="PS51078"/>
    </source>
</evidence>
<keyword evidence="7" id="KW-1185">Reference proteome</keyword>
<keyword evidence="2" id="KW-0238">DNA-binding</keyword>
<accession>A0A0P1E7I0</accession>
<dbReference type="GO" id="GO:0003700">
    <property type="term" value="F:DNA-binding transcription factor activity"/>
    <property type="evidence" value="ECO:0007669"/>
    <property type="project" value="TreeGrafter"/>
</dbReference>
<dbReference type="RefSeq" id="WP_058274539.1">
    <property type="nucleotide sequence ID" value="NZ_CYPS01000049.1"/>
</dbReference>
<dbReference type="SUPFAM" id="SSF55781">
    <property type="entry name" value="GAF domain-like"/>
    <property type="match status" value="1"/>
</dbReference>
<dbReference type="InterPro" id="IPR036388">
    <property type="entry name" value="WH-like_DNA-bd_sf"/>
</dbReference>
<dbReference type="AlphaFoldDB" id="A0A0P1E7I0"/>
<keyword evidence="3" id="KW-0804">Transcription</keyword>
<dbReference type="PROSITE" id="PS51078">
    <property type="entry name" value="ICLR_ED"/>
    <property type="match status" value="1"/>
</dbReference>
<dbReference type="Pfam" id="PF01614">
    <property type="entry name" value="IclR_C"/>
    <property type="match status" value="1"/>
</dbReference>
<dbReference type="InterPro" id="IPR014757">
    <property type="entry name" value="Tscrpt_reg_IclR_C"/>
</dbReference>
<evidence type="ECO:0000313" key="7">
    <source>
        <dbReference type="Proteomes" id="UP000050786"/>
    </source>
</evidence>
<evidence type="ECO:0000256" key="1">
    <source>
        <dbReference type="ARBA" id="ARBA00023015"/>
    </source>
</evidence>
<dbReference type="Gene3D" id="1.10.10.10">
    <property type="entry name" value="Winged helix-like DNA-binding domain superfamily/Winged helix DNA-binding domain"/>
    <property type="match status" value="1"/>
</dbReference>
<sequence length="259" mass="27902">MGTALNALKMLEYFSSSQPEIGLSHIARLAGLNKATALRHLRALEEFGLIEQNPQTKSYAIGPAALRLAALREIAKPGLDGARQKMQAAMHEVGESLHLTLLEKDTLQTALVVETTQHSVRVSLDPSEIIPVNATASGLCMLSFGPAFLLERLESDTLTRFTEATMTDPKIIRDRVAQIGQAGWANSNGSFEDGVFGYAAPIFGIDQIAIGTIAIAVPEIRATSARQPLILTSLHTLSKELTANFGGQTPETFPTEFHP</sequence>
<dbReference type="Gene3D" id="3.30.450.40">
    <property type="match status" value="1"/>
</dbReference>
<evidence type="ECO:0000256" key="3">
    <source>
        <dbReference type="ARBA" id="ARBA00023163"/>
    </source>
</evidence>
<name>A0A0P1E7I0_9RHOB</name>
<organism evidence="6 7">
    <name type="scientific">Ruegeria atlantica</name>
    <dbReference type="NCBI Taxonomy" id="81569"/>
    <lineage>
        <taxon>Bacteria</taxon>
        <taxon>Pseudomonadati</taxon>
        <taxon>Pseudomonadota</taxon>
        <taxon>Alphaproteobacteria</taxon>
        <taxon>Rhodobacterales</taxon>
        <taxon>Roseobacteraceae</taxon>
        <taxon>Ruegeria</taxon>
    </lineage>
</organism>
<keyword evidence="1" id="KW-0805">Transcription regulation</keyword>
<dbReference type="PANTHER" id="PTHR30136">
    <property type="entry name" value="HELIX-TURN-HELIX TRANSCRIPTIONAL REGULATOR, ICLR FAMILY"/>
    <property type="match status" value="1"/>
</dbReference>
<gene>
    <name evidence="6" type="primary">iclR_3</name>
    <name evidence="6" type="ORF">RUM4293_03460</name>
</gene>
<dbReference type="InterPro" id="IPR050707">
    <property type="entry name" value="HTH_MetabolicPath_Reg"/>
</dbReference>
<dbReference type="SUPFAM" id="SSF46785">
    <property type="entry name" value="Winged helix' DNA-binding domain"/>
    <property type="match status" value="1"/>
</dbReference>
<dbReference type="InterPro" id="IPR036390">
    <property type="entry name" value="WH_DNA-bd_sf"/>
</dbReference>
<dbReference type="InterPro" id="IPR011991">
    <property type="entry name" value="ArsR-like_HTH"/>
</dbReference>